<evidence type="ECO:0000313" key="2">
    <source>
        <dbReference type="EMBL" id="XBP73077.1"/>
    </source>
</evidence>
<organism evidence="2">
    <name type="scientific">Polaromonas hydrogenivorans</name>
    <dbReference type="NCBI Taxonomy" id="335476"/>
    <lineage>
        <taxon>Bacteria</taxon>
        <taxon>Pseudomonadati</taxon>
        <taxon>Pseudomonadota</taxon>
        <taxon>Betaproteobacteria</taxon>
        <taxon>Burkholderiales</taxon>
        <taxon>Comamonadaceae</taxon>
        <taxon>Polaromonas</taxon>
    </lineage>
</organism>
<proteinExistence type="predicted"/>
<dbReference type="Gene3D" id="3.60.21.10">
    <property type="match status" value="1"/>
</dbReference>
<sequence length="235" mass="25547">MASIFFCGDMHGSFAHIIQAVHDHQPDAIVLLGDLQAPRPLEVELAEILGRTEVWLIHGNHDTDSEADHDHLFGSSLAGRNLHGRVETVAGVRIAGLGGVFRGNVWSPPGPAHFTSREDFVARGGKGNRWRGGLALKHRSTIFPADVERLAKERAEVLVTHEAPSSHPHGFAAIDALARSLGVDKSFHGHHHDSLDYSGTWHALGVQARGVGFRGITDLDGRVIRAGDYDDKARR</sequence>
<name>A0AAU7LZE4_9BURK</name>
<gene>
    <name evidence="2" type="ORF">ABLV49_24180</name>
</gene>
<keyword evidence="2" id="KW-0614">Plasmid</keyword>
<reference evidence="2" key="1">
    <citation type="submission" date="2024-05" db="EMBL/GenBank/DDBJ databases">
        <authorList>
            <person name="Bunk B."/>
            <person name="Swiderski J."/>
            <person name="Sproer C."/>
            <person name="Thiel V."/>
        </authorList>
    </citation>
    <scope>NUCLEOTIDE SEQUENCE</scope>
    <source>
        <strain evidence="2">DSM 17735</strain>
        <plasmid evidence="2">p3</plasmid>
    </source>
</reference>
<feature type="domain" description="Calcineurin-like phosphoesterase" evidence="1">
    <location>
        <begin position="4"/>
        <end position="193"/>
    </location>
</feature>
<dbReference type="GO" id="GO:0016787">
    <property type="term" value="F:hydrolase activity"/>
    <property type="evidence" value="ECO:0007669"/>
    <property type="project" value="InterPro"/>
</dbReference>
<dbReference type="EMBL" id="CP157678">
    <property type="protein sequence ID" value="XBP73077.1"/>
    <property type="molecule type" value="Genomic_DNA"/>
</dbReference>
<accession>A0AAU7LZE4</accession>
<dbReference type="RefSeq" id="WP_349283032.1">
    <property type="nucleotide sequence ID" value="NZ_CBCSCU010000091.1"/>
</dbReference>
<dbReference type="InterPro" id="IPR029052">
    <property type="entry name" value="Metallo-depent_PP-like"/>
</dbReference>
<dbReference type="Pfam" id="PF00149">
    <property type="entry name" value="Metallophos"/>
    <property type="match status" value="1"/>
</dbReference>
<dbReference type="InterPro" id="IPR004843">
    <property type="entry name" value="Calcineurin-like_PHP"/>
</dbReference>
<evidence type="ECO:0000259" key="1">
    <source>
        <dbReference type="Pfam" id="PF00149"/>
    </source>
</evidence>
<protein>
    <submittedName>
        <fullName evidence="2">Metallophosphoesterase</fullName>
    </submittedName>
</protein>
<dbReference type="AlphaFoldDB" id="A0AAU7LZE4"/>
<dbReference type="SUPFAM" id="SSF56300">
    <property type="entry name" value="Metallo-dependent phosphatases"/>
    <property type="match status" value="1"/>
</dbReference>
<geneLocation type="plasmid" evidence="2">
    <name>p3</name>
</geneLocation>